<evidence type="ECO:0000313" key="2">
    <source>
        <dbReference type="Proteomes" id="UP000295632"/>
    </source>
</evidence>
<reference evidence="1 2" key="1">
    <citation type="submission" date="2019-03" db="EMBL/GenBank/DDBJ databases">
        <title>Genomic Encyclopedia of Type Strains, Phase IV (KMG-IV): sequencing the most valuable type-strain genomes for metagenomic binning, comparative biology and taxonomic classification.</title>
        <authorList>
            <person name="Goeker M."/>
        </authorList>
    </citation>
    <scope>NUCLEOTIDE SEQUENCE [LARGE SCALE GENOMIC DNA]</scope>
    <source>
        <strain evidence="1 2">DSM 28697</strain>
    </source>
</reference>
<dbReference type="EMBL" id="SNYJ01000015">
    <property type="protein sequence ID" value="TDQ36918.1"/>
    <property type="molecule type" value="Genomic_DNA"/>
</dbReference>
<dbReference type="AlphaFoldDB" id="A0A4R6TTC7"/>
<gene>
    <name evidence="1" type="ORF">EV213_11511</name>
</gene>
<sequence length="83" mass="9500">MTTAPSKYFACTLKGIRSTSIREYLIVYSLLWGTASASSEKQAFRGDLQLALIPLESTYVDYAEVCFCVFTKQDKYVHRFKQN</sequence>
<protein>
    <submittedName>
        <fullName evidence="1">Uncharacterized protein</fullName>
    </submittedName>
</protein>
<accession>A0A4R6TTC7</accession>
<evidence type="ECO:0000313" key="1">
    <source>
        <dbReference type="EMBL" id="TDQ36918.1"/>
    </source>
</evidence>
<dbReference type="Proteomes" id="UP000295632">
    <property type="component" value="Unassembled WGS sequence"/>
</dbReference>
<name>A0A4R6TTC7_9BACI</name>
<proteinExistence type="predicted"/>
<comment type="caution">
    <text evidence="1">The sequence shown here is derived from an EMBL/GenBank/DDBJ whole genome shotgun (WGS) entry which is preliminary data.</text>
</comment>
<organism evidence="1 2">
    <name type="scientific">Aureibacillus halotolerans</name>
    <dbReference type="NCBI Taxonomy" id="1508390"/>
    <lineage>
        <taxon>Bacteria</taxon>
        <taxon>Bacillati</taxon>
        <taxon>Bacillota</taxon>
        <taxon>Bacilli</taxon>
        <taxon>Bacillales</taxon>
        <taxon>Bacillaceae</taxon>
        <taxon>Aureibacillus</taxon>
    </lineage>
</organism>
<keyword evidence="2" id="KW-1185">Reference proteome</keyword>